<dbReference type="RefSeq" id="WP_189043123.1">
    <property type="nucleotide sequence ID" value="NZ_BMJQ01000002.1"/>
</dbReference>
<evidence type="ECO:0000256" key="1">
    <source>
        <dbReference type="SAM" id="Phobius"/>
    </source>
</evidence>
<keyword evidence="1" id="KW-0812">Transmembrane</keyword>
<feature type="transmembrane region" description="Helical" evidence="1">
    <location>
        <begin position="179"/>
        <end position="201"/>
    </location>
</feature>
<dbReference type="Proteomes" id="UP000646365">
    <property type="component" value="Unassembled WGS sequence"/>
</dbReference>
<proteinExistence type="predicted"/>
<name>A0A8J3E235_9PROT</name>
<reference evidence="2" key="1">
    <citation type="journal article" date="2014" name="Int. J. Syst. Evol. Microbiol.">
        <title>Complete genome sequence of Corynebacterium casei LMG S-19264T (=DSM 44701T), isolated from a smear-ripened cheese.</title>
        <authorList>
            <consortium name="US DOE Joint Genome Institute (JGI-PGF)"/>
            <person name="Walter F."/>
            <person name="Albersmeier A."/>
            <person name="Kalinowski J."/>
            <person name="Ruckert C."/>
        </authorList>
    </citation>
    <scope>NUCLEOTIDE SEQUENCE</scope>
    <source>
        <strain evidence="2">CGMCC 1.15725</strain>
    </source>
</reference>
<keyword evidence="3" id="KW-1185">Reference proteome</keyword>
<feature type="transmembrane region" description="Helical" evidence="1">
    <location>
        <begin position="43"/>
        <end position="62"/>
    </location>
</feature>
<dbReference type="EMBL" id="BMJQ01000002">
    <property type="protein sequence ID" value="GGF06482.1"/>
    <property type="molecule type" value="Genomic_DNA"/>
</dbReference>
<gene>
    <name evidence="2" type="ORF">GCM10011611_10010</name>
</gene>
<keyword evidence="1" id="KW-1133">Transmembrane helix</keyword>
<organism evidence="2 3">
    <name type="scientific">Aliidongia dinghuensis</name>
    <dbReference type="NCBI Taxonomy" id="1867774"/>
    <lineage>
        <taxon>Bacteria</taxon>
        <taxon>Pseudomonadati</taxon>
        <taxon>Pseudomonadota</taxon>
        <taxon>Alphaproteobacteria</taxon>
        <taxon>Rhodospirillales</taxon>
        <taxon>Dongiaceae</taxon>
        <taxon>Aliidongia</taxon>
    </lineage>
</organism>
<dbReference type="AlphaFoldDB" id="A0A8J3E235"/>
<evidence type="ECO:0000313" key="2">
    <source>
        <dbReference type="EMBL" id="GGF06482.1"/>
    </source>
</evidence>
<feature type="transmembrane region" description="Helical" evidence="1">
    <location>
        <begin position="91"/>
        <end position="108"/>
    </location>
</feature>
<comment type="caution">
    <text evidence="2">The sequence shown here is derived from an EMBL/GenBank/DDBJ whole genome shotgun (WGS) entry which is preliminary data.</text>
</comment>
<feature type="transmembrane region" description="Helical" evidence="1">
    <location>
        <begin position="227"/>
        <end position="245"/>
    </location>
</feature>
<evidence type="ECO:0000313" key="3">
    <source>
        <dbReference type="Proteomes" id="UP000646365"/>
    </source>
</evidence>
<keyword evidence="1" id="KW-0472">Membrane</keyword>
<feature type="transmembrane region" description="Helical" evidence="1">
    <location>
        <begin position="252"/>
        <end position="270"/>
    </location>
</feature>
<feature type="transmembrane region" description="Helical" evidence="1">
    <location>
        <begin position="143"/>
        <end position="167"/>
    </location>
</feature>
<accession>A0A8J3E235</accession>
<protein>
    <submittedName>
        <fullName evidence="2">Uncharacterized protein</fullName>
    </submittedName>
</protein>
<sequence>MPLLAASLPFERNYNEGWNAYHAARALDGGPFYAGNPLRPVNYPFLSFFLAAWLAPLAGGVLMAGRLLNLLGLASIGLTSAWIVRRLGGKGIGSICTAFLAVGFVGVQAPRWVGVDDPQLLAEALMLLALAHHLGRAPTTRRLAMTAALMALAGFTKHNLVAIPCAITLDIAVNHRRVLWQWLLLSTGAILALFGATYALAGGDFLTELLAPREWGLHHLLPHLRKFFNAFKIPLVALGVFFARVKGPHRHVAIVAWGTISFLSSVAFAGGAGVSYNNFIDMAVFLAITGGLAIDRCSRAPMPAGRGRTMLVLLLPAIIAAPILDRIRTPIVNLVRFSVDGTPAAQRTADFEAARRLLTAHPGPAICESLLLCFDAGKPLVVDPYNSYQAILAGRVDDEAVTGLLKRRAIAVVQLRTRARFRTTPNGRRVSDFDGPTRFTNDFFDALLENYVLVSDSSVGAVYLPK</sequence>
<reference evidence="2" key="2">
    <citation type="submission" date="2020-09" db="EMBL/GenBank/DDBJ databases">
        <authorList>
            <person name="Sun Q."/>
            <person name="Zhou Y."/>
        </authorList>
    </citation>
    <scope>NUCLEOTIDE SEQUENCE</scope>
    <source>
        <strain evidence="2">CGMCC 1.15725</strain>
    </source>
</reference>